<reference evidence="2" key="1">
    <citation type="submission" date="2021-03" db="EMBL/GenBank/DDBJ databases">
        <title>Draft genome sequence of rust myrtle Austropuccinia psidii MF-1, a brazilian biotype.</title>
        <authorList>
            <person name="Quecine M.C."/>
            <person name="Pachon D.M.R."/>
            <person name="Bonatelli M.L."/>
            <person name="Correr F.H."/>
            <person name="Franceschini L.M."/>
            <person name="Leite T.F."/>
            <person name="Margarido G.R.A."/>
            <person name="Almeida C.A."/>
            <person name="Ferrarezi J.A."/>
            <person name="Labate C.A."/>
        </authorList>
    </citation>
    <scope>NUCLEOTIDE SEQUENCE</scope>
    <source>
        <strain evidence="2">MF-1</strain>
    </source>
</reference>
<accession>A0A9Q3CSK8</accession>
<sequence>MKAYYSFDGTQAHKFRGFIQSCQFIFHNDPANFFSDKKKVLYSNSFLTGRAGKWIEPYFSDISNEDPSYILNNWQLFEIQLFTLFCDPNEVMKAEPELDNLRMKEGGHVSLYISAFRGLMSRAGDWGERAYIYVYRRGLESRLLDQLASDPGTFGTTQELMEKTLELDTRYH</sequence>
<dbReference type="EMBL" id="AVOT02009976">
    <property type="protein sequence ID" value="MBW0489228.1"/>
    <property type="molecule type" value="Genomic_DNA"/>
</dbReference>
<name>A0A9Q3CSK8_9BASI</name>
<dbReference type="InterPro" id="IPR045358">
    <property type="entry name" value="Ty3_capsid"/>
</dbReference>
<feature type="domain" description="Ty3 transposon capsid-like protein" evidence="1">
    <location>
        <begin position="5"/>
        <end position="159"/>
    </location>
</feature>
<comment type="caution">
    <text evidence="2">The sequence shown here is derived from an EMBL/GenBank/DDBJ whole genome shotgun (WGS) entry which is preliminary data.</text>
</comment>
<proteinExistence type="predicted"/>
<dbReference type="AlphaFoldDB" id="A0A9Q3CSK8"/>
<gene>
    <name evidence="2" type="ORF">O181_028943</name>
</gene>
<evidence type="ECO:0000313" key="3">
    <source>
        <dbReference type="Proteomes" id="UP000765509"/>
    </source>
</evidence>
<dbReference type="Proteomes" id="UP000765509">
    <property type="component" value="Unassembled WGS sequence"/>
</dbReference>
<dbReference type="Pfam" id="PF19259">
    <property type="entry name" value="Ty3_capsid"/>
    <property type="match status" value="1"/>
</dbReference>
<keyword evidence="3" id="KW-1185">Reference proteome</keyword>
<organism evidence="2 3">
    <name type="scientific">Austropuccinia psidii MF-1</name>
    <dbReference type="NCBI Taxonomy" id="1389203"/>
    <lineage>
        <taxon>Eukaryota</taxon>
        <taxon>Fungi</taxon>
        <taxon>Dikarya</taxon>
        <taxon>Basidiomycota</taxon>
        <taxon>Pucciniomycotina</taxon>
        <taxon>Pucciniomycetes</taxon>
        <taxon>Pucciniales</taxon>
        <taxon>Sphaerophragmiaceae</taxon>
        <taxon>Austropuccinia</taxon>
    </lineage>
</organism>
<dbReference type="OrthoDB" id="5582182at2759"/>
<evidence type="ECO:0000259" key="1">
    <source>
        <dbReference type="Pfam" id="PF19259"/>
    </source>
</evidence>
<evidence type="ECO:0000313" key="2">
    <source>
        <dbReference type="EMBL" id="MBW0489228.1"/>
    </source>
</evidence>
<protein>
    <recommendedName>
        <fullName evidence="1">Ty3 transposon capsid-like protein domain-containing protein</fullName>
    </recommendedName>
</protein>